<reference evidence="2 3" key="1">
    <citation type="submission" date="2019-08" db="EMBL/GenBank/DDBJ databases">
        <title>Deep-cultivation of Planctomycetes and their phenomic and genomic characterization uncovers novel biology.</title>
        <authorList>
            <person name="Wiegand S."/>
            <person name="Jogler M."/>
            <person name="Boedeker C."/>
            <person name="Pinto D."/>
            <person name="Vollmers J."/>
            <person name="Rivas-Marin E."/>
            <person name="Kohn T."/>
            <person name="Peeters S.H."/>
            <person name="Heuer A."/>
            <person name="Rast P."/>
            <person name="Oberbeckmann S."/>
            <person name="Bunk B."/>
            <person name="Jeske O."/>
            <person name="Meyerdierks A."/>
            <person name="Storesund J.E."/>
            <person name="Kallscheuer N."/>
            <person name="Luecker S."/>
            <person name="Lage O.M."/>
            <person name="Pohl T."/>
            <person name="Merkel B.J."/>
            <person name="Hornburger P."/>
            <person name="Mueller R.-W."/>
            <person name="Bruemmer F."/>
            <person name="Labrenz M."/>
            <person name="Spormann A.M."/>
            <person name="Op den Camp H."/>
            <person name="Overmann J."/>
            <person name="Amann R."/>
            <person name="Jetten M.S.M."/>
            <person name="Mascher T."/>
            <person name="Medema M.H."/>
            <person name="Devos D.P."/>
            <person name="Kaster A.-K."/>
            <person name="Ovreas L."/>
            <person name="Rohde M."/>
            <person name="Galperin M.Y."/>
            <person name="Jogler C."/>
        </authorList>
    </citation>
    <scope>NUCLEOTIDE SEQUENCE [LARGE SCALE GENOMIC DNA]</scope>
    <source>
        <strain evidence="2 3">OJF2</strain>
    </source>
</reference>
<evidence type="ECO:0000313" key="3">
    <source>
        <dbReference type="Proteomes" id="UP000324233"/>
    </source>
</evidence>
<dbReference type="EMBL" id="CP042997">
    <property type="protein sequence ID" value="QEH32332.1"/>
    <property type="molecule type" value="Genomic_DNA"/>
</dbReference>
<keyword evidence="1" id="KW-0472">Membrane</keyword>
<feature type="transmembrane region" description="Helical" evidence="1">
    <location>
        <begin position="93"/>
        <end position="118"/>
    </location>
</feature>
<feature type="transmembrane region" description="Helical" evidence="1">
    <location>
        <begin position="40"/>
        <end position="58"/>
    </location>
</feature>
<evidence type="ECO:0000313" key="2">
    <source>
        <dbReference type="EMBL" id="QEH32332.1"/>
    </source>
</evidence>
<proteinExistence type="predicted"/>
<feature type="transmembrane region" description="Helical" evidence="1">
    <location>
        <begin position="130"/>
        <end position="151"/>
    </location>
</feature>
<name>A0A5B9VVR1_9BACT</name>
<evidence type="ECO:0000256" key="1">
    <source>
        <dbReference type="SAM" id="Phobius"/>
    </source>
</evidence>
<dbReference type="KEGG" id="agv:OJF2_08020"/>
<keyword evidence="1" id="KW-0812">Transmembrane</keyword>
<keyword evidence="3" id="KW-1185">Reference proteome</keyword>
<sequence length="236" mass="24823">MARFVERRSSTALNALLTVCGSLLVPLLAAVLVIGEWISLAGFAILVAAGVVASLLLIDRSERRSRTTREVPCGKKAAEGPGGRDPRVFPETVGLPLLVAMSLGLVGLALILTIPAALGPGRPGRPASPLLAIPAGICVVVIWASQVRLIVAGDEVRTSHPWLRLVKDRACRFGDIDTVETREVGRGGWQVTIKPHHGPGLTYRSTDRATIDALLAALSEGVASSKPRSADLGELL</sequence>
<feature type="transmembrane region" description="Helical" evidence="1">
    <location>
        <begin position="12"/>
        <end position="34"/>
    </location>
</feature>
<gene>
    <name evidence="2" type="ORF">OJF2_08020</name>
</gene>
<accession>A0A5B9VVR1</accession>
<dbReference type="Proteomes" id="UP000324233">
    <property type="component" value="Chromosome"/>
</dbReference>
<dbReference type="AlphaFoldDB" id="A0A5B9VVR1"/>
<keyword evidence="1" id="KW-1133">Transmembrane helix</keyword>
<organism evidence="2 3">
    <name type="scientific">Aquisphaera giovannonii</name>
    <dbReference type="NCBI Taxonomy" id="406548"/>
    <lineage>
        <taxon>Bacteria</taxon>
        <taxon>Pseudomonadati</taxon>
        <taxon>Planctomycetota</taxon>
        <taxon>Planctomycetia</taxon>
        <taxon>Isosphaerales</taxon>
        <taxon>Isosphaeraceae</taxon>
        <taxon>Aquisphaera</taxon>
    </lineage>
</organism>
<protein>
    <submittedName>
        <fullName evidence="2">Uncharacterized protein</fullName>
    </submittedName>
</protein>